<comment type="caution">
    <text evidence="8">The sequence shown here is derived from an EMBL/GenBank/DDBJ whole genome shotgun (WGS) entry which is preliminary data.</text>
</comment>
<evidence type="ECO:0000313" key="9">
    <source>
        <dbReference type="Proteomes" id="UP000215914"/>
    </source>
</evidence>
<dbReference type="PANTHER" id="PTHR24349">
    <property type="entry name" value="SERINE/THREONINE-PROTEIN KINASE"/>
    <property type="match status" value="1"/>
</dbReference>
<proteinExistence type="inferred from homology"/>
<dbReference type="Pfam" id="PF00069">
    <property type="entry name" value="Pkinase"/>
    <property type="match status" value="1"/>
</dbReference>
<evidence type="ECO:0000256" key="1">
    <source>
        <dbReference type="ARBA" id="ARBA00005354"/>
    </source>
</evidence>
<protein>
    <recommendedName>
        <fullName evidence="7">Protein kinase domain-containing protein</fullName>
    </recommendedName>
</protein>
<dbReference type="Gene3D" id="1.10.510.10">
    <property type="entry name" value="Transferase(Phosphotransferase) domain 1"/>
    <property type="match status" value="1"/>
</dbReference>
<keyword evidence="4" id="KW-0547">Nucleotide-binding</keyword>
<dbReference type="AlphaFoldDB" id="A0A9K3NCW2"/>
<dbReference type="GO" id="GO:0004674">
    <property type="term" value="F:protein serine/threonine kinase activity"/>
    <property type="evidence" value="ECO:0000318"/>
    <property type="project" value="GO_Central"/>
</dbReference>
<dbReference type="InterPro" id="IPR000719">
    <property type="entry name" value="Prot_kinase_dom"/>
</dbReference>
<dbReference type="PROSITE" id="PS50011">
    <property type="entry name" value="PROTEIN_KINASE_DOM"/>
    <property type="match status" value="1"/>
</dbReference>
<keyword evidence="9" id="KW-1185">Reference proteome</keyword>
<dbReference type="EMBL" id="MNCJ02000323">
    <property type="protein sequence ID" value="KAF5795757.1"/>
    <property type="molecule type" value="Genomic_DNA"/>
</dbReference>
<sequence>MEQIPEHPNVVTFKEKFEYEKCFQVVMTICDGGGLFSRKGKGEGGRFTERQEARAIRNIMEGVKFCHQKYIFHGDIKPGNIMWKDKEKSCLFLVDFGVSLKFTPVIDKSYGKEADIWSVGVILYQMINSTLPFGFHHDGELFN</sequence>
<dbReference type="Gramene" id="mRNA:HanXRQr2_Chr08g0343511">
    <property type="protein sequence ID" value="mRNA:HanXRQr2_Chr08g0343511"/>
    <property type="gene ID" value="HanXRQr2_Chr08g0343511"/>
</dbReference>
<keyword evidence="6" id="KW-0067">ATP-binding</keyword>
<dbReference type="SUPFAM" id="SSF56112">
    <property type="entry name" value="Protein kinase-like (PK-like)"/>
    <property type="match status" value="1"/>
</dbReference>
<evidence type="ECO:0000256" key="2">
    <source>
        <dbReference type="ARBA" id="ARBA00022527"/>
    </source>
</evidence>
<dbReference type="SMART" id="SM00220">
    <property type="entry name" value="S_TKc"/>
    <property type="match status" value="1"/>
</dbReference>
<evidence type="ECO:0000259" key="7">
    <source>
        <dbReference type="PROSITE" id="PS50011"/>
    </source>
</evidence>
<reference evidence="8" key="1">
    <citation type="journal article" date="2017" name="Nature">
        <title>The sunflower genome provides insights into oil metabolism, flowering and Asterid evolution.</title>
        <authorList>
            <person name="Badouin H."/>
            <person name="Gouzy J."/>
            <person name="Grassa C.J."/>
            <person name="Murat F."/>
            <person name="Staton S.E."/>
            <person name="Cottret L."/>
            <person name="Lelandais-Briere C."/>
            <person name="Owens G.L."/>
            <person name="Carrere S."/>
            <person name="Mayjonade B."/>
            <person name="Legrand L."/>
            <person name="Gill N."/>
            <person name="Kane N.C."/>
            <person name="Bowers J.E."/>
            <person name="Hubner S."/>
            <person name="Bellec A."/>
            <person name="Berard A."/>
            <person name="Berges H."/>
            <person name="Blanchet N."/>
            <person name="Boniface M.C."/>
            <person name="Brunel D."/>
            <person name="Catrice O."/>
            <person name="Chaidir N."/>
            <person name="Claudel C."/>
            <person name="Donnadieu C."/>
            <person name="Faraut T."/>
            <person name="Fievet G."/>
            <person name="Helmstetter N."/>
            <person name="King M."/>
            <person name="Knapp S.J."/>
            <person name="Lai Z."/>
            <person name="Le Paslier M.C."/>
            <person name="Lippi Y."/>
            <person name="Lorenzon L."/>
            <person name="Mandel J.R."/>
            <person name="Marage G."/>
            <person name="Marchand G."/>
            <person name="Marquand E."/>
            <person name="Bret-Mestries E."/>
            <person name="Morien E."/>
            <person name="Nambeesan S."/>
            <person name="Nguyen T."/>
            <person name="Pegot-Espagnet P."/>
            <person name="Pouilly N."/>
            <person name="Raftis F."/>
            <person name="Sallet E."/>
            <person name="Schiex T."/>
            <person name="Thomas J."/>
            <person name="Vandecasteele C."/>
            <person name="Vares D."/>
            <person name="Vear F."/>
            <person name="Vautrin S."/>
            <person name="Crespi M."/>
            <person name="Mangin B."/>
            <person name="Burke J.M."/>
            <person name="Salse J."/>
            <person name="Munos S."/>
            <person name="Vincourt P."/>
            <person name="Rieseberg L.H."/>
            <person name="Langlade N.B."/>
        </authorList>
    </citation>
    <scope>NUCLEOTIDE SEQUENCE</scope>
    <source>
        <tissue evidence="8">Leaves</tissue>
    </source>
</reference>
<dbReference type="GO" id="GO:0005524">
    <property type="term" value="F:ATP binding"/>
    <property type="evidence" value="ECO:0007669"/>
    <property type="project" value="UniProtKB-KW"/>
</dbReference>
<comment type="similarity">
    <text evidence="1">Belongs to the protein kinase superfamily. CAMK Ser/Thr protein kinase family. CaMK subfamily.</text>
</comment>
<organism evidence="8 9">
    <name type="scientific">Helianthus annuus</name>
    <name type="common">Common sunflower</name>
    <dbReference type="NCBI Taxonomy" id="4232"/>
    <lineage>
        <taxon>Eukaryota</taxon>
        <taxon>Viridiplantae</taxon>
        <taxon>Streptophyta</taxon>
        <taxon>Embryophyta</taxon>
        <taxon>Tracheophyta</taxon>
        <taxon>Spermatophyta</taxon>
        <taxon>Magnoliopsida</taxon>
        <taxon>eudicotyledons</taxon>
        <taxon>Gunneridae</taxon>
        <taxon>Pentapetalae</taxon>
        <taxon>asterids</taxon>
        <taxon>campanulids</taxon>
        <taxon>Asterales</taxon>
        <taxon>Asteraceae</taxon>
        <taxon>Asteroideae</taxon>
        <taxon>Heliantheae alliance</taxon>
        <taxon>Heliantheae</taxon>
        <taxon>Helianthus</taxon>
    </lineage>
</organism>
<dbReference type="Gene3D" id="3.30.200.20">
    <property type="entry name" value="Phosphorylase Kinase, domain 1"/>
    <property type="match status" value="1"/>
</dbReference>
<evidence type="ECO:0000256" key="5">
    <source>
        <dbReference type="ARBA" id="ARBA00022777"/>
    </source>
</evidence>
<evidence type="ECO:0000256" key="3">
    <source>
        <dbReference type="ARBA" id="ARBA00022679"/>
    </source>
</evidence>
<name>A0A9K3NCW2_HELAN</name>
<gene>
    <name evidence="8" type="ORF">HanXRQr2_Chr08g0343511</name>
</gene>
<feature type="domain" description="Protein kinase" evidence="7">
    <location>
        <begin position="1"/>
        <end position="143"/>
    </location>
</feature>
<keyword evidence="3 8" id="KW-0808">Transferase</keyword>
<evidence type="ECO:0000313" key="8">
    <source>
        <dbReference type="EMBL" id="KAF5795757.1"/>
    </source>
</evidence>
<dbReference type="InterPro" id="IPR050205">
    <property type="entry name" value="CDPK_Ser/Thr_kinases"/>
</dbReference>
<dbReference type="Proteomes" id="UP000215914">
    <property type="component" value="Unassembled WGS sequence"/>
</dbReference>
<accession>A0A9K3NCW2</accession>
<evidence type="ECO:0000256" key="4">
    <source>
        <dbReference type="ARBA" id="ARBA00022741"/>
    </source>
</evidence>
<reference evidence="8" key="2">
    <citation type="submission" date="2020-06" db="EMBL/GenBank/DDBJ databases">
        <title>Helianthus annuus Genome sequencing and assembly Release 2.</title>
        <authorList>
            <person name="Gouzy J."/>
            <person name="Langlade N."/>
            <person name="Munos S."/>
        </authorList>
    </citation>
    <scope>NUCLEOTIDE SEQUENCE</scope>
    <source>
        <tissue evidence="8">Leaves</tissue>
    </source>
</reference>
<keyword evidence="2" id="KW-0723">Serine/threonine-protein kinase</keyword>
<evidence type="ECO:0000256" key="6">
    <source>
        <dbReference type="ARBA" id="ARBA00022840"/>
    </source>
</evidence>
<keyword evidence="5" id="KW-0418">Kinase</keyword>
<dbReference type="GO" id="GO:0005737">
    <property type="term" value="C:cytoplasm"/>
    <property type="evidence" value="ECO:0000318"/>
    <property type="project" value="GO_Central"/>
</dbReference>
<dbReference type="InterPro" id="IPR011009">
    <property type="entry name" value="Kinase-like_dom_sf"/>
</dbReference>